<evidence type="ECO:0000313" key="2">
    <source>
        <dbReference type="EMBL" id="KAJ4446393.1"/>
    </source>
</evidence>
<feature type="compositionally biased region" description="Polar residues" evidence="1">
    <location>
        <begin position="165"/>
        <end position="178"/>
    </location>
</feature>
<protein>
    <submittedName>
        <fullName evidence="2">Uncharacterized protein</fullName>
    </submittedName>
</protein>
<dbReference type="EMBL" id="JAJSOF020000009">
    <property type="protein sequence ID" value="KAJ4446393.1"/>
    <property type="molecule type" value="Genomic_DNA"/>
</dbReference>
<evidence type="ECO:0000313" key="3">
    <source>
        <dbReference type="Proteomes" id="UP001148838"/>
    </source>
</evidence>
<comment type="caution">
    <text evidence="2">The sequence shown here is derived from an EMBL/GenBank/DDBJ whole genome shotgun (WGS) entry which is preliminary data.</text>
</comment>
<sequence>MAGLCEGGNEPPSSLKAICNDLTQLPWGPLAFLDNGQMRMRKMGPSDLLKTLDELRFGAVGLNEFCLKYEITKQTFKRHLMGKVKRDLERPANGFVNGRNTALPVAIEEELIAKPSSPPTIIYGTGEATSVTGADHATDWGGEQEQLYFAPDQLTDRPLEIKISETTAGSDLTNSAVPASSAAEETVNAHSESTTSVMSLS</sequence>
<name>A0ABQ8TJE9_PERAM</name>
<feature type="region of interest" description="Disordered" evidence="1">
    <location>
        <begin position="165"/>
        <end position="201"/>
    </location>
</feature>
<reference evidence="2 3" key="1">
    <citation type="journal article" date="2022" name="Allergy">
        <title>Genome assembly and annotation of Periplaneta americana reveal a comprehensive cockroach allergen profile.</title>
        <authorList>
            <person name="Wang L."/>
            <person name="Xiong Q."/>
            <person name="Saelim N."/>
            <person name="Wang L."/>
            <person name="Nong W."/>
            <person name="Wan A.T."/>
            <person name="Shi M."/>
            <person name="Liu X."/>
            <person name="Cao Q."/>
            <person name="Hui J.H.L."/>
            <person name="Sookrung N."/>
            <person name="Leung T.F."/>
            <person name="Tungtrongchitr A."/>
            <person name="Tsui S.K.W."/>
        </authorList>
    </citation>
    <scope>NUCLEOTIDE SEQUENCE [LARGE SCALE GENOMIC DNA]</scope>
    <source>
        <strain evidence="2">PWHHKU_190912</strain>
    </source>
</reference>
<dbReference type="Proteomes" id="UP001148838">
    <property type="component" value="Unassembled WGS sequence"/>
</dbReference>
<evidence type="ECO:0000256" key="1">
    <source>
        <dbReference type="SAM" id="MobiDB-lite"/>
    </source>
</evidence>
<gene>
    <name evidence="2" type="ORF">ANN_13089</name>
</gene>
<accession>A0ABQ8TJE9</accession>
<proteinExistence type="predicted"/>
<keyword evidence="3" id="KW-1185">Reference proteome</keyword>
<organism evidence="2 3">
    <name type="scientific">Periplaneta americana</name>
    <name type="common">American cockroach</name>
    <name type="synonym">Blatta americana</name>
    <dbReference type="NCBI Taxonomy" id="6978"/>
    <lineage>
        <taxon>Eukaryota</taxon>
        <taxon>Metazoa</taxon>
        <taxon>Ecdysozoa</taxon>
        <taxon>Arthropoda</taxon>
        <taxon>Hexapoda</taxon>
        <taxon>Insecta</taxon>
        <taxon>Pterygota</taxon>
        <taxon>Neoptera</taxon>
        <taxon>Polyneoptera</taxon>
        <taxon>Dictyoptera</taxon>
        <taxon>Blattodea</taxon>
        <taxon>Blattoidea</taxon>
        <taxon>Blattidae</taxon>
        <taxon>Blattinae</taxon>
        <taxon>Periplaneta</taxon>
    </lineage>
</organism>
<feature type="compositionally biased region" description="Polar residues" evidence="1">
    <location>
        <begin position="188"/>
        <end position="201"/>
    </location>
</feature>